<name>A0ACB9ID37_9ASTR</name>
<gene>
    <name evidence="1" type="ORF">L1987_27829</name>
</gene>
<evidence type="ECO:0000313" key="2">
    <source>
        <dbReference type="Proteomes" id="UP001056120"/>
    </source>
</evidence>
<organism evidence="1 2">
    <name type="scientific">Smallanthus sonchifolius</name>
    <dbReference type="NCBI Taxonomy" id="185202"/>
    <lineage>
        <taxon>Eukaryota</taxon>
        <taxon>Viridiplantae</taxon>
        <taxon>Streptophyta</taxon>
        <taxon>Embryophyta</taxon>
        <taxon>Tracheophyta</taxon>
        <taxon>Spermatophyta</taxon>
        <taxon>Magnoliopsida</taxon>
        <taxon>eudicotyledons</taxon>
        <taxon>Gunneridae</taxon>
        <taxon>Pentapetalae</taxon>
        <taxon>asterids</taxon>
        <taxon>campanulids</taxon>
        <taxon>Asterales</taxon>
        <taxon>Asteraceae</taxon>
        <taxon>Asteroideae</taxon>
        <taxon>Heliantheae alliance</taxon>
        <taxon>Millerieae</taxon>
        <taxon>Smallanthus</taxon>
    </lineage>
</organism>
<accession>A0ACB9ID37</accession>
<reference evidence="2" key="1">
    <citation type="journal article" date="2022" name="Mol. Ecol. Resour.">
        <title>The genomes of chicory, endive, great burdock and yacon provide insights into Asteraceae palaeo-polyploidization history and plant inulin production.</title>
        <authorList>
            <person name="Fan W."/>
            <person name="Wang S."/>
            <person name="Wang H."/>
            <person name="Wang A."/>
            <person name="Jiang F."/>
            <person name="Liu H."/>
            <person name="Zhao H."/>
            <person name="Xu D."/>
            <person name="Zhang Y."/>
        </authorList>
    </citation>
    <scope>NUCLEOTIDE SEQUENCE [LARGE SCALE GENOMIC DNA]</scope>
    <source>
        <strain evidence="2">cv. Yunnan</strain>
    </source>
</reference>
<keyword evidence="2" id="KW-1185">Reference proteome</keyword>
<comment type="caution">
    <text evidence="1">The sequence shown here is derived from an EMBL/GenBank/DDBJ whole genome shotgun (WGS) entry which is preliminary data.</text>
</comment>
<reference evidence="1 2" key="2">
    <citation type="journal article" date="2022" name="Mol. Ecol. Resour.">
        <title>The genomes of chicory, endive, great burdock and yacon provide insights into Asteraceae paleo-polyploidization history and plant inulin production.</title>
        <authorList>
            <person name="Fan W."/>
            <person name="Wang S."/>
            <person name="Wang H."/>
            <person name="Wang A."/>
            <person name="Jiang F."/>
            <person name="Liu H."/>
            <person name="Zhao H."/>
            <person name="Xu D."/>
            <person name="Zhang Y."/>
        </authorList>
    </citation>
    <scope>NUCLEOTIDE SEQUENCE [LARGE SCALE GENOMIC DNA]</scope>
    <source>
        <strain evidence="2">cv. Yunnan</strain>
        <tissue evidence="1">Leaves</tissue>
    </source>
</reference>
<dbReference type="Proteomes" id="UP001056120">
    <property type="component" value="Linkage Group LG09"/>
</dbReference>
<sequence>MVDIAETLLLKYPELAEITEEILMAITVTFPTDLAFMESFIYPSLNNVRQKIIVRCGFVFHYDVDDILRVVRRFENTCGSSWLGKICMILLVPIATLYPIYELLCLLTLVLRFPFSMLYFLLWKVLAIIVYPIKNIDKKEKEHKEGKKILGLICDQMGMSNPLYDGPIFEAVRQDAYQVVDEILYRARDTINCKNNEGHNVIQLAIINRSEKVYDLIYHIIERTESYRKMMDSSKNNLVHLVGRLAPSFVLGRTTGAALQLQRELKWREEVEKFMSPIELLKENINMETPAMLFHREHQDLVKQGENWTKTTAESCTITAALIVTIVFAAAITVPGGSNQESGIPLFRKEIAFTIFAVSNAFSLFTAATSLLLFLSILTTRFSEADFLVRLPRTLIFGLLTLFLSTTAMIVAFGAILFLVFCDQRPWMLAPIAGFACLPILVMVTIKLPPTARLVPINIFSHLW</sequence>
<proteinExistence type="predicted"/>
<evidence type="ECO:0000313" key="1">
    <source>
        <dbReference type="EMBL" id="KAI3805443.1"/>
    </source>
</evidence>
<dbReference type="EMBL" id="CM042026">
    <property type="protein sequence ID" value="KAI3805443.1"/>
    <property type="molecule type" value="Genomic_DNA"/>
</dbReference>
<protein>
    <submittedName>
        <fullName evidence="1">Uncharacterized protein</fullName>
    </submittedName>
</protein>